<feature type="transmembrane region" description="Helical" evidence="7">
    <location>
        <begin position="180"/>
        <end position="201"/>
    </location>
</feature>
<dbReference type="NCBIfam" id="TIGR00427">
    <property type="entry name" value="NAAT family transporter"/>
    <property type="match status" value="1"/>
</dbReference>
<dbReference type="OrthoDB" id="21094at2"/>
<evidence type="ECO:0000256" key="5">
    <source>
        <dbReference type="ARBA" id="ARBA00022989"/>
    </source>
</evidence>
<proteinExistence type="inferred from homology"/>
<feature type="transmembrane region" description="Helical" evidence="7">
    <location>
        <begin position="6"/>
        <end position="30"/>
    </location>
</feature>
<dbReference type="EMBL" id="BDCX01000014">
    <property type="protein sequence ID" value="GAT69738.1"/>
    <property type="molecule type" value="Genomic_DNA"/>
</dbReference>
<dbReference type="PANTHER" id="PTHR33508:SF1">
    <property type="entry name" value="UPF0056 MEMBRANE PROTEIN YHCE"/>
    <property type="match status" value="1"/>
</dbReference>
<reference evidence="8 9" key="1">
    <citation type="journal article" date="2016" name="Genome Announc.">
        <title>Draft Genome Sequence of Planomonospora sphaerica JCM9374, a Rare Actinomycete.</title>
        <authorList>
            <person name="Dohra H."/>
            <person name="Suzuki T."/>
            <person name="Inoue Y."/>
            <person name="Kodani S."/>
        </authorList>
    </citation>
    <scope>NUCLEOTIDE SEQUENCE [LARGE SCALE GENOMIC DNA]</scope>
    <source>
        <strain evidence="8 9">JCM 9374</strain>
    </source>
</reference>
<comment type="caution">
    <text evidence="8">The sequence shown here is derived from an EMBL/GenBank/DDBJ whole genome shotgun (WGS) entry which is preliminary data.</text>
</comment>
<feature type="transmembrane region" description="Helical" evidence="7">
    <location>
        <begin position="105"/>
        <end position="129"/>
    </location>
</feature>
<evidence type="ECO:0000313" key="9">
    <source>
        <dbReference type="Proteomes" id="UP000077701"/>
    </source>
</evidence>
<evidence type="ECO:0000256" key="7">
    <source>
        <dbReference type="RuleBase" id="RU362048"/>
    </source>
</evidence>
<keyword evidence="4 7" id="KW-0812">Transmembrane</keyword>
<dbReference type="AlphaFoldDB" id="A0A171DLH3"/>
<feature type="transmembrane region" description="Helical" evidence="7">
    <location>
        <begin position="42"/>
        <end position="67"/>
    </location>
</feature>
<keyword evidence="5 7" id="KW-1133">Transmembrane helix</keyword>
<evidence type="ECO:0000256" key="3">
    <source>
        <dbReference type="ARBA" id="ARBA00022475"/>
    </source>
</evidence>
<sequence>MFDIQFFVEAFVTMFVIMDPPGIIPLFLAYTGGRGTAERRRIAWQAPIVAFCLVVLFAVFGQAILGYLHVEVAAMQIAGGLLLLLVALQLLTGETEPPANTMKSNVNVALVPLGTPLLAGPGAIVATIVFAQQAGAKSGGILALALAIGVVHILLWVFMRFSLAIVRVVKENGIELVTRIAGLLLSALAVQLIITAMRTLLGVAP</sequence>
<organism evidence="8 9">
    <name type="scientific">Planomonospora sphaerica</name>
    <dbReference type="NCBI Taxonomy" id="161355"/>
    <lineage>
        <taxon>Bacteria</taxon>
        <taxon>Bacillati</taxon>
        <taxon>Actinomycetota</taxon>
        <taxon>Actinomycetes</taxon>
        <taxon>Streptosporangiales</taxon>
        <taxon>Streptosporangiaceae</taxon>
        <taxon>Planomonospora</taxon>
    </lineage>
</organism>
<protein>
    <recommendedName>
        <fullName evidence="7">UPF0056 membrane protein</fullName>
    </recommendedName>
</protein>
<dbReference type="PANTHER" id="PTHR33508">
    <property type="entry name" value="UPF0056 MEMBRANE PROTEIN YHCE"/>
    <property type="match status" value="1"/>
</dbReference>
<dbReference type="Proteomes" id="UP000077701">
    <property type="component" value="Unassembled WGS sequence"/>
</dbReference>
<keyword evidence="9" id="KW-1185">Reference proteome</keyword>
<feature type="transmembrane region" description="Helical" evidence="7">
    <location>
        <begin position="141"/>
        <end position="159"/>
    </location>
</feature>
<feature type="transmembrane region" description="Helical" evidence="7">
    <location>
        <begin position="73"/>
        <end position="93"/>
    </location>
</feature>
<evidence type="ECO:0000313" key="8">
    <source>
        <dbReference type="EMBL" id="GAT69738.1"/>
    </source>
</evidence>
<dbReference type="GO" id="GO:0005886">
    <property type="term" value="C:plasma membrane"/>
    <property type="evidence" value="ECO:0007669"/>
    <property type="project" value="UniProtKB-SubCell"/>
</dbReference>
<gene>
    <name evidence="8" type="ORF">PS9374_05415</name>
</gene>
<keyword evidence="3" id="KW-1003">Cell membrane</keyword>
<reference evidence="9" key="2">
    <citation type="submission" date="2016-04" db="EMBL/GenBank/DDBJ databases">
        <title>Planomonospora sphaerica JCM9374 whole genome shotgun sequence.</title>
        <authorList>
            <person name="Suzuki T."/>
            <person name="Dohra H."/>
            <person name="Kodani S."/>
        </authorList>
    </citation>
    <scope>NUCLEOTIDE SEQUENCE [LARGE SCALE GENOMIC DNA]</scope>
    <source>
        <strain evidence="9">JCM 9374</strain>
    </source>
</reference>
<keyword evidence="6 7" id="KW-0472">Membrane</keyword>
<evidence type="ECO:0000256" key="6">
    <source>
        <dbReference type="ARBA" id="ARBA00023136"/>
    </source>
</evidence>
<dbReference type="InterPro" id="IPR002771">
    <property type="entry name" value="Multi_antbiot-R_MarC"/>
</dbReference>
<evidence type="ECO:0000256" key="2">
    <source>
        <dbReference type="ARBA" id="ARBA00009784"/>
    </source>
</evidence>
<dbReference type="Pfam" id="PF01914">
    <property type="entry name" value="MarC"/>
    <property type="match status" value="1"/>
</dbReference>
<accession>A0A171DLH3</accession>
<dbReference type="STRING" id="161355.PS9374_05415"/>
<comment type="subcellular location">
    <subcellularLocation>
        <location evidence="1 7">Cell membrane</location>
        <topology evidence="1 7">Multi-pass membrane protein</topology>
    </subcellularLocation>
</comment>
<comment type="similarity">
    <text evidence="2 7">Belongs to the UPF0056 (MarC) family.</text>
</comment>
<evidence type="ECO:0000256" key="4">
    <source>
        <dbReference type="ARBA" id="ARBA00022692"/>
    </source>
</evidence>
<dbReference type="RefSeq" id="WP_068901376.1">
    <property type="nucleotide sequence ID" value="NZ_BDCX01000014.1"/>
</dbReference>
<evidence type="ECO:0000256" key="1">
    <source>
        <dbReference type="ARBA" id="ARBA00004651"/>
    </source>
</evidence>
<name>A0A171DLH3_9ACTN</name>